<reference evidence="2 3" key="1">
    <citation type="submission" date="2019-03" db="EMBL/GenBank/DDBJ databases">
        <title>Genomic Encyclopedia of Type Strains, Phase IV (KMG-IV): sequencing the most valuable type-strain genomes for metagenomic binning, comparative biology and taxonomic classification.</title>
        <authorList>
            <person name="Goeker M."/>
        </authorList>
    </citation>
    <scope>NUCLEOTIDE SEQUENCE [LARGE SCALE GENOMIC DNA]</scope>
    <source>
        <strain evidence="2 3">DSM 25488</strain>
    </source>
</reference>
<dbReference type="Gene3D" id="3.40.30.10">
    <property type="entry name" value="Glutaredoxin"/>
    <property type="match status" value="1"/>
</dbReference>
<dbReference type="OrthoDB" id="8991911at2"/>
<accession>A0A4R6XY36</accession>
<dbReference type="CDD" id="cd02976">
    <property type="entry name" value="NrdH"/>
    <property type="match status" value="1"/>
</dbReference>
<dbReference type="RefSeq" id="WP_099019258.1">
    <property type="nucleotide sequence ID" value="NZ_NIHB01000002.1"/>
</dbReference>
<dbReference type="Proteomes" id="UP000295724">
    <property type="component" value="Unassembled WGS sequence"/>
</dbReference>
<dbReference type="AlphaFoldDB" id="A0A4R6XY36"/>
<evidence type="ECO:0000313" key="2">
    <source>
        <dbReference type="EMBL" id="TDR22633.1"/>
    </source>
</evidence>
<sequence>MKSLIALVVIFFIYQKWVVTDATAELNQTQGADVIMYSASWCGYCKQARALFEQQGIVYKELDIEQSSQVNAEI</sequence>
<dbReference type="SUPFAM" id="SSF52833">
    <property type="entry name" value="Thioredoxin-like"/>
    <property type="match status" value="1"/>
</dbReference>
<evidence type="ECO:0000313" key="3">
    <source>
        <dbReference type="Proteomes" id="UP000295724"/>
    </source>
</evidence>
<keyword evidence="3" id="KW-1185">Reference proteome</keyword>
<comment type="caution">
    <text evidence="2">The sequence shown here is derived from an EMBL/GenBank/DDBJ whole genome shotgun (WGS) entry which is preliminary data.</text>
</comment>
<proteinExistence type="predicted"/>
<feature type="domain" description="Glutaredoxin" evidence="1">
    <location>
        <begin position="34"/>
        <end position="73"/>
    </location>
</feature>
<gene>
    <name evidence="2" type="ORF">C8D91_1125</name>
</gene>
<dbReference type="Pfam" id="PF00462">
    <property type="entry name" value="Glutaredoxin"/>
    <property type="match status" value="1"/>
</dbReference>
<dbReference type="PROSITE" id="PS51354">
    <property type="entry name" value="GLUTAREDOXIN_2"/>
    <property type="match status" value="1"/>
</dbReference>
<name>A0A4R6XY36_9GAMM</name>
<evidence type="ECO:0000259" key="1">
    <source>
        <dbReference type="Pfam" id="PF00462"/>
    </source>
</evidence>
<dbReference type="InterPro" id="IPR036249">
    <property type="entry name" value="Thioredoxin-like_sf"/>
</dbReference>
<protein>
    <submittedName>
        <fullName evidence="2">Glutaredoxin</fullName>
    </submittedName>
</protein>
<organism evidence="2 3">
    <name type="scientific">Marinicella litoralis</name>
    <dbReference type="NCBI Taxonomy" id="644220"/>
    <lineage>
        <taxon>Bacteria</taxon>
        <taxon>Pseudomonadati</taxon>
        <taxon>Pseudomonadota</taxon>
        <taxon>Gammaproteobacteria</taxon>
        <taxon>Lysobacterales</taxon>
        <taxon>Marinicellaceae</taxon>
        <taxon>Marinicella</taxon>
    </lineage>
</organism>
<dbReference type="InterPro" id="IPR002109">
    <property type="entry name" value="Glutaredoxin"/>
</dbReference>
<dbReference type="EMBL" id="SNZB01000002">
    <property type="protein sequence ID" value="TDR22633.1"/>
    <property type="molecule type" value="Genomic_DNA"/>
</dbReference>